<dbReference type="GeneID" id="8100139"/>
<dbReference type="AlphaFoldDB" id="B8MTC9"/>
<keyword evidence="2 6" id="KW-0560">Oxidoreductase</keyword>
<sequence length="527" mass="57205">MTEYITCQFVASHRQSNMKEASSPSSMATAEVVSSPPELTESSNNFTIFANTINGKASLNGRKTQAINPSTRRPLWDVPVATDDDINTAVGAAKTAFENWSRTPWKERATYIDRAKEALMDIRDGMASLIMQEAGKPLQFAKMEVDHSARFLSFYSSHPELETRVVSDDYELRLTVKYVPMGVVAAICPSIHPLLLAVAKIGAGLITGNTVIVKPSPFTPYSTLKFVDYIKSIFPPGVIQALSGDETLGPKLVEHPDIQKIAFTGSTATGKKVMAAASKTLKRVTLGLSGNNACIICPDIDVSVVAPQVSVGAFLNSGQSCLATRRIYIHEDIYQEFMQHMIDVVKLWKASPSLPGAGNILGPIQNEIRYRHVKQIVEESKQKGLNFAFGNAEFDEDNHFVIQPAIIDTPPHDSPVMMEEAFGPIISLFPWKDEQEVINRVNDIKTGLGASLWSGDMDHAVAIGEQIQAGMVTINSHPAPLPSGFLSGWKESGLGGELGTEGLLSYCNAQTLYCHKLPVGPGSAEAD</sequence>
<dbReference type="InterPro" id="IPR016162">
    <property type="entry name" value="Ald_DH_N"/>
</dbReference>
<evidence type="ECO:0000256" key="2">
    <source>
        <dbReference type="ARBA" id="ARBA00023002"/>
    </source>
</evidence>
<protein>
    <recommendedName>
        <fullName evidence="3">aldehyde dehydrogenase (NAD(+))</fullName>
        <ecNumber evidence="3">1.2.1.3</ecNumber>
    </recommendedName>
</protein>
<organism evidence="6 7">
    <name type="scientific">Talaromyces stipitatus (strain ATCC 10500 / CBS 375.48 / QM 6759 / NRRL 1006)</name>
    <name type="common">Penicillium stipitatum</name>
    <dbReference type="NCBI Taxonomy" id="441959"/>
    <lineage>
        <taxon>Eukaryota</taxon>
        <taxon>Fungi</taxon>
        <taxon>Dikarya</taxon>
        <taxon>Ascomycota</taxon>
        <taxon>Pezizomycotina</taxon>
        <taxon>Eurotiomycetes</taxon>
        <taxon>Eurotiomycetidae</taxon>
        <taxon>Eurotiales</taxon>
        <taxon>Trichocomaceae</taxon>
        <taxon>Talaromyces</taxon>
        <taxon>Talaromyces sect. Talaromyces</taxon>
    </lineage>
</organism>
<dbReference type="InterPro" id="IPR016161">
    <property type="entry name" value="Ald_DH/histidinol_DH"/>
</dbReference>
<evidence type="ECO:0000256" key="1">
    <source>
        <dbReference type="ARBA" id="ARBA00009986"/>
    </source>
</evidence>
<proteinExistence type="inferred from homology"/>
<dbReference type="InParanoid" id="B8MTC9"/>
<dbReference type="InterPro" id="IPR016163">
    <property type="entry name" value="Ald_DH_C"/>
</dbReference>
<evidence type="ECO:0000256" key="3">
    <source>
        <dbReference type="ARBA" id="ARBA00024226"/>
    </source>
</evidence>
<dbReference type="VEuPathDB" id="FungiDB:TSTA_004280"/>
<dbReference type="GO" id="GO:0004029">
    <property type="term" value="F:aldehyde dehydrogenase (NAD+) activity"/>
    <property type="evidence" value="ECO:0007669"/>
    <property type="project" value="UniProtKB-EC"/>
</dbReference>
<dbReference type="EC" id="1.2.1.3" evidence="3"/>
<dbReference type="OMA" id="APCMHAG"/>
<dbReference type="Pfam" id="PF00171">
    <property type="entry name" value="Aldedh"/>
    <property type="match status" value="1"/>
</dbReference>
<comment type="catalytic activity">
    <reaction evidence="4">
        <text>an aldehyde + NAD(+) + H2O = a carboxylate + NADH + 2 H(+)</text>
        <dbReference type="Rhea" id="RHEA:16185"/>
        <dbReference type="ChEBI" id="CHEBI:15377"/>
        <dbReference type="ChEBI" id="CHEBI:15378"/>
        <dbReference type="ChEBI" id="CHEBI:17478"/>
        <dbReference type="ChEBI" id="CHEBI:29067"/>
        <dbReference type="ChEBI" id="CHEBI:57540"/>
        <dbReference type="ChEBI" id="CHEBI:57945"/>
        <dbReference type="EC" id="1.2.1.3"/>
    </reaction>
</comment>
<evidence type="ECO:0000259" key="5">
    <source>
        <dbReference type="Pfam" id="PF00171"/>
    </source>
</evidence>
<dbReference type="RefSeq" id="XP_002488033.1">
    <property type="nucleotide sequence ID" value="XM_002487988.1"/>
</dbReference>
<feature type="domain" description="Aldehyde dehydrogenase" evidence="5">
    <location>
        <begin position="62"/>
        <end position="511"/>
    </location>
</feature>
<dbReference type="Gene3D" id="3.40.309.10">
    <property type="entry name" value="Aldehyde Dehydrogenase, Chain A, domain 2"/>
    <property type="match status" value="1"/>
</dbReference>
<dbReference type="OrthoDB" id="310895at2759"/>
<dbReference type="Gene3D" id="3.40.605.10">
    <property type="entry name" value="Aldehyde Dehydrogenase, Chain A, domain 1"/>
    <property type="match status" value="1"/>
</dbReference>
<dbReference type="InterPro" id="IPR015590">
    <property type="entry name" value="Aldehyde_DH_dom"/>
</dbReference>
<evidence type="ECO:0000313" key="6">
    <source>
        <dbReference type="EMBL" id="EED12379.1"/>
    </source>
</evidence>
<keyword evidence="7" id="KW-1185">Reference proteome</keyword>
<reference evidence="7" key="1">
    <citation type="journal article" date="2015" name="Genome Announc.">
        <title>Genome sequence of the AIDS-associated pathogen Penicillium marneffei (ATCC18224) and its near taxonomic relative Talaromyces stipitatus (ATCC10500).</title>
        <authorList>
            <person name="Nierman W.C."/>
            <person name="Fedorova-Abrams N.D."/>
            <person name="Andrianopoulos A."/>
        </authorList>
    </citation>
    <scope>NUCLEOTIDE SEQUENCE [LARGE SCALE GENOMIC DNA]</scope>
    <source>
        <strain evidence="7">ATCC 10500 / CBS 375.48 / QM 6759 / NRRL 1006</strain>
    </source>
</reference>
<name>B8MTC9_TALSN</name>
<dbReference type="eggNOG" id="KOG2450">
    <property type="taxonomic scope" value="Eukaryota"/>
</dbReference>
<dbReference type="InterPro" id="IPR016160">
    <property type="entry name" value="Ald_DH_CS_CYS"/>
</dbReference>
<dbReference type="PANTHER" id="PTHR11699">
    <property type="entry name" value="ALDEHYDE DEHYDROGENASE-RELATED"/>
    <property type="match status" value="1"/>
</dbReference>
<gene>
    <name evidence="6" type="ORF">TSTA_004280</name>
</gene>
<evidence type="ECO:0000256" key="4">
    <source>
        <dbReference type="ARBA" id="ARBA00049194"/>
    </source>
</evidence>
<dbReference type="EMBL" id="EQ962660">
    <property type="protein sequence ID" value="EED12379.1"/>
    <property type="molecule type" value="Genomic_DNA"/>
</dbReference>
<dbReference type="Proteomes" id="UP000001745">
    <property type="component" value="Unassembled WGS sequence"/>
</dbReference>
<dbReference type="HOGENOM" id="CLU_005391_0_0_1"/>
<dbReference type="SUPFAM" id="SSF53720">
    <property type="entry name" value="ALDH-like"/>
    <property type="match status" value="1"/>
</dbReference>
<comment type="similarity">
    <text evidence="1">Belongs to the aldehyde dehydrogenase family.</text>
</comment>
<evidence type="ECO:0000313" key="7">
    <source>
        <dbReference type="Proteomes" id="UP000001745"/>
    </source>
</evidence>
<dbReference type="PhylomeDB" id="B8MTC9"/>
<dbReference type="PROSITE" id="PS00070">
    <property type="entry name" value="ALDEHYDE_DEHYDR_CYS"/>
    <property type="match status" value="1"/>
</dbReference>
<accession>B8MTC9</accession>
<dbReference type="FunFam" id="3.40.605.10:FF:000007">
    <property type="entry name" value="NAD/NADP-dependent betaine aldehyde dehydrogenase"/>
    <property type="match status" value="1"/>
</dbReference>
<dbReference type="STRING" id="441959.B8MTC9"/>